<protein>
    <submittedName>
        <fullName evidence="1">Uncharacterized protein</fullName>
    </submittedName>
</protein>
<dbReference type="Gene3D" id="3.90.1200.10">
    <property type="match status" value="1"/>
</dbReference>
<evidence type="ECO:0000313" key="2">
    <source>
        <dbReference type="Proteomes" id="UP000215452"/>
    </source>
</evidence>
<name>A0A223M989_MESHO</name>
<dbReference type="AlphaFoldDB" id="A0A223M989"/>
<dbReference type="SUPFAM" id="SSF56112">
    <property type="entry name" value="Protein kinase-like (PK-like)"/>
    <property type="match status" value="1"/>
</dbReference>
<dbReference type="InterPro" id="IPR052077">
    <property type="entry name" value="CcrZ_PhaseVar_Mediator"/>
</dbReference>
<proteinExistence type="predicted"/>
<accession>A0A223M989</accession>
<dbReference type="InterPro" id="IPR011009">
    <property type="entry name" value="Kinase-like_dom_sf"/>
</dbReference>
<sequence length="269" mass="32079">MLGRKIKVKISALVIIFILKFEKYNKISSMKKILIGFTNESFREGNKFIQKKIHNGMNHKIDYNILSNFNFVPKLILNSNEKIIWEWIDGEKVEPKIETLEKIASQLREIHNSNLDFPPSNHSFRVEHYLKVLSEKGINNTVIVKYYDFIKKILQKMDKSKPLHNDLWLMNMIEKDQKIYFLDWEYASKGDIHFDLAYFIESAKLNSDKERIFLNFYGIINYENLLLQKILVLYLIILWVNAQETKHFDDTPYAKKLEDLYLVFASRKE</sequence>
<organism evidence="1 2">
    <name type="scientific">Mesomycoplasma hyopneumoniae</name>
    <name type="common">Mycoplasma hyopneumoniae</name>
    <dbReference type="NCBI Taxonomy" id="2099"/>
    <lineage>
        <taxon>Bacteria</taxon>
        <taxon>Bacillati</taxon>
        <taxon>Mycoplasmatota</taxon>
        <taxon>Mycoplasmoidales</taxon>
        <taxon>Metamycoplasmataceae</taxon>
        <taxon>Mesomycoplasma</taxon>
    </lineage>
</organism>
<gene>
    <name evidence="1" type="ORF">CIB43_00221</name>
</gene>
<evidence type="ECO:0000313" key="1">
    <source>
        <dbReference type="EMBL" id="ASU14132.1"/>
    </source>
</evidence>
<dbReference type="Pfam" id="PF01633">
    <property type="entry name" value="Choline_kinase"/>
    <property type="match status" value="1"/>
</dbReference>
<dbReference type="EMBL" id="CP022714">
    <property type="protein sequence ID" value="ASU14132.1"/>
    <property type="molecule type" value="Genomic_DNA"/>
</dbReference>
<reference evidence="1 2" key="1">
    <citation type="submission" date="2017-08" db="EMBL/GenBank/DDBJ databases">
        <title>The complete genome sequence of a Mycoplasma hyopneumoniae isolate in Korea.</title>
        <authorList>
            <person name="Han J."/>
            <person name="Lee N."/>
        </authorList>
    </citation>
    <scope>NUCLEOTIDE SEQUENCE [LARGE SCALE GENOMIC DNA]</scope>
    <source>
        <strain evidence="1 2">KM014</strain>
    </source>
</reference>
<dbReference type="PANTHER" id="PTHR40086:SF1">
    <property type="entry name" value="CELL CYCLE REGULATOR CCRZ"/>
    <property type="match status" value="1"/>
</dbReference>
<dbReference type="Proteomes" id="UP000215452">
    <property type="component" value="Chromosome"/>
</dbReference>
<dbReference type="PANTHER" id="PTHR40086">
    <property type="entry name" value="PHOSPHOTRANSFERASE YTMP-RELATED"/>
    <property type="match status" value="1"/>
</dbReference>